<protein>
    <submittedName>
        <fullName evidence="3">Aminotransferase class V-fold PLP-dependent enzyme</fullName>
    </submittedName>
    <submittedName>
        <fullName evidence="4">Selenocysteine lyase/cysteine desulfurase</fullName>
    </submittedName>
</protein>
<accession>A0A3M0DT06</accession>
<dbReference type="Gene3D" id="3.90.1150.10">
    <property type="entry name" value="Aspartate Aminotransferase, domain 1"/>
    <property type="match status" value="1"/>
</dbReference>
<keyword evidence="6" id="KW-1185">Reference proteome</keyword>
<feature type="domain" description="Aminotransferase class V" evidence="2">
    <location>
        <begin position="17"/>
        <end position="364"/>
    </location>
</feature>
<dbReference type="OrthoDB" id="9577at2157"/>
<dbReference type="KEGG" id="haer:DU502_09520"/>
<reference evidence="3 6" key="2">
    <citation type="submission" date="2018-07" db="EMBL/GenBank/DDBJ databases">
        <title>Genome sequences of Haloplanus aerogenes JCM 16430T.</title>
        <authorList>
            <person name="Kim Y.B."/>
            <person name="Roh S.W."/>
        </authorList>
    </citation>
    <scope>NUCLEOTIDE SEQUENCE [LARGE SCALE GENOMIC DNA]</scope>
    <source>
        <strain evidence="3 6">JCM 16430</strain>
    </source>
</reference>
<dbReference type="InterPro" id="IPR015421">
    <property type="entry name" value="PyrdxlP-dep_Trfase_major"/>
</dbReference>
<dbReference type="GeneID" id="38471524"/>
<evidence type="ECO:0000256" key="1">
    <source>
        <dbReference type="ARBA" id="ARBA00022898"/>
    </source>
</evidence>
<dbReference type="Pfam" id="PF00266">
    <property type="entry name" value="Aminotran_5"/>
    <property type="match status" value="1"/>
</dbReference>
<dbReference type="AlphaFoldDB" id="A0A3M0DT06"/>
<name>A0A3M0DT06_9EURY</name>
<dbReference type="EMBL" id="REFS01000001">
    <property type="protein sequence ID" value="RMB25328.1"/>
    <property type="molecule type" value="Genomic_DNA"/>
</dbReference>
<evidence type="ECO:0000313" key="5">
    <source>
        <dbReference type="Proteomes" id="UP000277326"/>
    </source>
</evidence>
<dbReference type="InterPro" id="IPR015422">
    <property type="entry name" value="PyrdxlP-dep_Trfase_small"/>
</dbReference>
<keyword evidence="3" id="KW-0808">Transferase</keyword>
<keyword evidence="4" id="KW-0456">Lyase</keyword>
<sequence length="368" mass="39444">MEPEDLRASIPVCERGIYFNTGASGPAPRHVIEATTDFLEHHESVAPVEEGAYPAAYETFDETRNVVADFVGADSREIALTNSTADGIARVAAAVDWSSGDTVVRTDLEHSAGVIPWWNLRERGVDVRVLETDAGRVDLDALTDAVADPDTRLLCLNSITWNYGTRLPIAEIVEIAHDHDTLVLVDAVQSPGQVPVDVREWGADFVAAAGHKWLLGPWGAGFLYVDREVADGLTPGVAGYRSVVDPGAEELELAAGAPRLEVGTTSPAPYRGLIAAIDTVEALGYDTITAHIERLTDRLKVGLGDRLLSPHAYESGLVTFTADDPEGLVDRLADEGIHIRSLPYPDAVRASVHVFNTAGDVDALLDAL</sequence>
<dbReference type="GO" id="GO:0016829">
    <property type="term" value="F:lyase activity"/>
    <property type="evidence" value="ECO:0007669"/>
    <property type="project" value="UniProtKB-KW"/>
</dbReference>
<dbReference type="Gene3D" id="3.40.640.10">
    <property type="entry name" value="Type I PLP-dependent aspartate aminotransferase-like (Major domain)"/>
    <property type="match status" value="1"/>
</dbReference>
<evidence type="ECO:0000313" key="6">
    <source>
        <dbReference type="Proteomes" id="UP000282007"/>
    </source>
</evidence>
<dbReference type="PANTHER" id="PTHR43586">
    <property type="entry name" value="CYSTEINE DESULFURASE"/>
    <property type="match status" value="1"/>
</dbReference>
<gene>
    <name evidence="4" type="ORF">ATH50_0414</name>
    <name evidence="3" type="ORF">DU502_09520</name>
</gene>
<dbReference type="Proteomes" id="UP000277326">
    <property type="component" value="Unassembled WGS sequence"/>
</dbReference>
<dbReference type="PANTHER" id="PTHR43586:SF8">
    <property type="entry name" value="CYSTEINE DESULFURASE 1, CHLOROPLASTIC"/>
    <property type="match status" value="1"/>
</dbReference>
<reference evidence="4 5" key="1">
    <citation type="journal article" date="2015" name="Stand. Genomic Sci.">
        <title>Genomic Encyclopedia of Bacterial and Archaeal Type Strains, Phase III: the genomes of soil and plant-associated and newly described type strains.</title>
        <authorList>
            <person name="Whitman W.B."/>
            <person name="Woyke T."/>
            <person name="Klenk H.P."/>
            <person name="Zhou Y."/>
            <person name="Lilburn T.G."/>
            <person name="Beck B.J."/>
            <person name="De Vos P."/>
            <person name="Vandamme P."/>
            <person name="Eisen J.A."/>
            <person name="Garrity G."/>
            <person name="Hugenholtz P."/>
            <person name="Kyrpides N.C."/>
        </authorList>
    </citation>
    <scope>NUCLEOTIDE SEQUENCE [LARGE SCALE GENOMIC DNA]</scope>
    <source>
        <strain evidence="4 5">CGMCC 1.10124</strain>
    </source>
</reference>
<evidence type="ECO:0000313" key="4">
    <source>
        <dbReference type="EMBL" id="RMB25328.1"/>
    </source>
</evidence>
<keyword evidence="3" id="KW-0032">Aminotransferase</keyword>
<dbReference type="SUPFAM" id="SSF53383">
    <property type="entry name" value="PLP-dependent transferases"/>
    <property type="match status" value="1"/>
</dbReference>
<dbReference type="InterPro" id="IPR015424">
    <property type="entry name" value="PyrdxlP-dep_Trfase"/>
</dbReference>
<evidence type="ECO:0000313" key="3">
    <source>
        <dbReference type="EMBL" id="AZH25606.1"/>
    </source>
</evidence>
<dbReference type="RefSeq" id="WP_121919143.1">
    <property type="nucleotide sequence ID" value="NZ_CP034145.1"/>
</dbReference>
<dbReference type="EMBL" id="CP034145">
    <property type="protein sequence ID" value="AZH25606.1"/>
    <property type="molecule type" value="Genomic_DNA"/>
</dbReference>
<dbReference type="InterPro" id="IPR000192">
    <property type="entry name" value="Aminotrans_V_dom"/>
</dbReference>
<reference evidence="4" key="3">
    <citation type="submission" date="2018-10" db="EMBL/GenBank/DDBJ databases">
        <authorList>
            <person name="Whitman W."/>
            <person name="Huntemann M."/>
            <person name="Clum A."/>
            <person name="Pillay M."/>
            <person name="Palaniappan K."/>
            <person name="Varghese N."/>
            <person name="Mikhailova N."/>
            <person name="Stamatis D."/>
            <person name="Reddy T."/>
            <person name="Daum C."/>
            <person name="Shapiro N."/>
            <person name="Ivanova N."/>
            <person name="Kyrpides N."/>
            <person name="Woyke T."/>
        </authorList>
    </citation>
    <scope>NUCLEOTIDE SEQUENCE</scope>
    <source>
        <strain evidence="4">CGMCC 1.10124</strain>
    </source>
</reference>
<dbReference type="GO" id="GO:0008483">
    <property type="term" value="F:transaminase activity"/>
    <property type="evidence" value="ECO:0007669"/>
    <property type="project" value="UniProtKB-KW"/>
</dbReference>
<evidence type="ECO:0000259" key="2">
    <source>
        <dbReference type="Pfam" id="PF00266"/>
    </source>
</evidence>
<organism evidence="4 5">
    <name type="scientific">Haloplanus aerogenes</name>
    <dbReference type="NCBI Taxonomy" id="660522"/>
    <lineage>
        <taxon>Archaea</taxon>
        <taxon>Methanobacteriati</taxon>
        <taxon>Methanobacteriota</taxon>
        <taxon>Stenosarchaea group</taxon>
        <taxon>Halobacteria</taxon>
        <taxon>Halobacteriales</taxon>
        <taxon>Haloferacaceae</taxon>
        <taxon>Haloplanus</taxon>
    </lineage>
</organism>
<dbReference type="Proteomes" id="UP000282007">
    <property type="component" value="Chromosome"/>
</dbReference>
<keyword evidence="1" id="KW-0663">Pyridoxal phosphate</keyword>
<proteinExistence type="predicted"/>